<accession>D2VDB2</accession>
<keyword evidence="3" id="KW-0547">Nucleotide-binding</keyword>
<dbReference type="InterPro" id="IPR050401">
    <property type="entry name" value="Cyclic_nucleotide_synthase"/>
</dbReference>
<dbReference type="InParanoid" id="D2VDB2"/>
<dbReference type="SUPFAM" id="SSF55073">
    <property type="entry name" value="Nucleotide cyclase"/>
    <property type="match status" value="1"/>
</dbReference>
<feature type="transmembrane region" description="Helical" evidence="9">
    <location>
        <begin position="962"/>
        <end position="983"/>
    </location>
</feature>
<dbReference type="EMBL" id="GG738864">
    <property type="protein sequence ID" value="EFC45113.1"/>
    <property type="molecule type" value="Genomic_DNA"/>
</dbReference>
<dbReference type="OrthoDB" id="1890790at2759"/>
<feature type="transmembrane region" description="Helical" evidence="9">
    <location>
        <begin position="222"/>
        <end position="248"/>
    </location>
</feature>
<evidence type="ECO:0000256" key="7">
    <source>
        <dbReference type="RuleBase" id="RU000405"/>
    </source>
</evidence>
<dbReference type="Pfam" id="PF13426">
    <property type="entry name" value="PAS_9"/>
    <property type="match status" value="1"/>
</dbReference>
<feature type="transmembrane region" description="Helical" evidence="9">
    <location>
        <begin position="180"/>
        <end position="202"/>
    </location>
</feature>
<feature type="transmembrane region" description="Helical" evidence="9">
    <location>
        <begin position="79"/>
        <end position="99"/>
    </location>
</feature>
<dbReference type="InterPro" id="IPR001054">
    <property type="entry name" value="A/G_cyclase"/>
</dbReference>
<feature type="transmembrane region" description="Helical" evidence="9">
    <location>
        <begin position="1155"/>
        <end position="1177"/>
    </location>
</feature>
<feature type="transmembrane region" description="Helical" evidence="9">
    <location>
        <begin position="291"/>
        <end position="311"/>
    </location>
</feature>
<feature type="transmembrane region" description="Helical" evidence="9">
    <location>
        <begin position="682"/>
        <end position="709"/>
    </location>
</feature>
<reference evidence="12 13" key="1">
    <citation type="journal article" date="2010" name="Cell">
        <title>The genome of Naegleria gruberi illuminates early eukaryotic versatility.</title>
        <authorList>
            <person name="Fritz-Laylin L.K."/>
            <person name="Prochnik S.E."/>
            <person name="Ginger M.L."/>
            <person name="Dacks J.B."/>
            <person name="Carpenter M.L."/>
            <person name="Field M.C."/>
            <person name="Kuo A."/>
            <person name="Paredez A."/>
            <person name="Chapman J."/>
            <person name="Pham J."/>
            <person name="Shu S."/>
            <person name="Neupane R."/>
            <person name="Cipriano M."/>
            <person name="Mancuso J."/>
            <person name="Tu H."/>
            <person name="Salamov A."/>
            <person name="Lindquist E."/>
            <person name="Shapiro H."/>
            <person name="Lucas S."/>
            <person name="Grigoriev I.V."/>
            <person name="Cande W.Z."/>
            <person name="Fulton C."/>
            <person name="Rokhsar D.S."/>
            <person name="Dawson S.C."/>
        </authorList>
    </citation>
    <scope>NUCLEOTIDE SEQUENCE [LARGE SCALE GENOMIC DNA]</scope>
    <source>
        <strain evidence="12 13">NEG-M</strain>
    </source>
</reference>
<sequence>MTSRVYPQTQNTTRAATGSVVLNDAESSSQFGAGTSATSSTYASSLGGKSVVNNAGISIFSLITTLRPKDTLVGNENTYMLLGMVFYHIYLIYNSVILSSISTPMIRDGDSTLWGVIPGWIWRALYFPINLASEFYPYFLIIALSILFVVIQVCTCFGIYYCKWAARKGGKLFEKIKTFLLNSLIFQRTFTLFILSIHAILLSPNTKNGTLYYFPSQSFSSVIQIVCAVIGCVGILLNIGLTAIATLLTGETSPQLGRRIWFSLYSISPFMFFDFVNQLSLISTIICAEPYTYIASIMKVVMNLLLLVVTVKSLPFFRKWENCFYLALISLKVFTPIPPLILPFLSSNQLNQQEIGGIVTGVTFATAVISFVSGFIISYIWLAFKMKSIRNILSNKEDSSATLLLLEKSKKKQENLSLFIRFANNSSPAMKSREGSDFDLAKHAVNTLVKPIENVELLIISSLFVSFGGILDYDYSQSFSIGLALLQKAQRISPSLSQMFNIMLRNEEVEFHAFHGNNLEVLRKLVMVEKKVKSLSRCHKSFFKELLNDKPSIGKLEHINSTICSIYNECDTIYDNLLVSNRSNKTLLRSYASYLEKYKWEINLAKQLFEEAQDNDEDKNKQQFKAPESSFHKGNTSRFSIDSQRANMDGWDSVSVAGADENDEDRKDHVLRMAINSPMSTVAYSTLFFLFCTLSVLTICIVAPVSLVFTQSINERMTMQEQVCLMTSVPYKLLTQVLALQAEYSLRGNNTEKLLNSTIDYTNNLLDTVKTVVTAGDNNMLMPEVAREYLKNQYELKLPITNDSLIGNEIPGYTITNTSIQFYLSSVYTHGKTLLQEFNDMDQLVSNTDENYALLFIFYNRIPMTQAFNSLCSKFVEESVASIETNFEQLWIVTVSVLVTYLSISLIFFAVIFTHSRRLVVELKEIFRRITKDEIGKVYHSFEKKIDDSISSSNNLLKMSNILMFGSFLFVIVICLCSLLVVVELNSNTKQSARTMNVVGSINAVSLRTSRTNFRLIWFIERIKYLTMDPLSVNQENKQDLLDLRTYWNYVVVGDESTSYTSAVFGKYEDVDYLLSDLCNDTVSMADPCHSLTVALTDYITKALDYNEVFYYQKKSKTFIQNAYFAKVFYVTQTVTYNLQTLISALVTHEKVSNIGLTASMIGLCFVSTILYAAICYSSLNRYWKERACLRMMLNYINIDLIESNLILREYVMSNVVPSKISSKIVPSFETEQEKDDKIEMVKTVLNGGVDSAIICDKDGNITIFNNSAEEMFGYSRSQVLGLPIQTLFTSEYSERLMKLISTGELQDSFEAMAQRRNKTNFSSKVSVSVSVHGKKQIFIVFVRDISPEKKHSLLIAEEKKKSEDLLLNILPVSMASKLKNGEENLYEKVNDITVFFSDMVGFTAWSSKLQPSELVQILNSIVHGFDKLTEIHFIDKIKTIGDAYFCVSGLHSCKSSDHPERMLKFAIEIMSFLKSINTSSQTLINLRIGIHTGDAVGGVIGFKKFAYDLWGDTINTASRMESTSLPGRIQISRSSYGRVYDLFEFEERLIEVKGKGQCQTYLLKDKHHENPISMDPEMLHVEDNDQLEVSQGPFCSSDKESQQQEELKQ</sequence>
<dbReference type="GO" id="GO:0016849">
    <property type="term" value="F:phosphorus-oxygen lyase activity"/>
    <property type="evidence" value="ECO:0007669"/>
    <property type="project" value="InterPro"/>
</dbReference>
<dbReference type="KEGG" id="ngr:NAEGRDRAFT_66783"/>
<dbReference type="NCBIfam" id="TIGR00229">
    <property type="entry name" value="sensory_box"/>
    <property type="match status" value="1"/>
</dbReference>
<dbReference type="PROSITE" id="PS50125">
    <property type="entry name" value="GUANYLATE_CYCLASE_2"/>
    <property type="match status" value="1"/>
</dbReference>
<dbReference type="Proteomes" id="UP000006671">
    <property type="component" value="Unassembled WGS sequence"/>
</dbReference>
<dbReference type="VEuPathDB" id="AmoebaDB:NAEGRDRAFT_66783"/>
<evidence type="ECO:0000259" key="11">
    <source>
        <dbReference type="PROSITE" id="PS50125"/>
    </source>
</evidence>
<dbReference type="GO" id="GO:0000166">
    <property type="term" value="F:nucleotide binding"/>
    <property type="evidence" value="ECO:0007669"/>
    <property type="project" value="UniProtKB-KW"/>
</dbReference>
<evidence type="ECO:0000256" key="8">
    <source>
        <dbReference type="SAM" id="MobiDB-lite"/>
    </source>
</evidence>
<evidence type="ECO:0000256" key="1">
    <source>
        <dbReference type="ARBA" id="ARBA00004370"/>
    </source>
</evidence>
<protein>
    <submittedName>
        <fullName evidence="12">Uncharacterized protein FM181</fullName>
    </submittedName>
</protein>
<dbReference type="Gene3D" id="3.30.450.20">
    <property type="entry name" value="PAS domain"/>
    <property type="match status" value="1"/>
</dbReference>
<dbReference type="Pfam" id="PF25474">
    <property type="entry name" value="TPR_TmcB"/>
    <property type="match status" value="1"/>
</dbReference>
<keyword evidence="4 9" id="KW-1133">Transmembrane helix</keyword>
<dbReference type="CDD" id="cd00130">
    <property type="entry name" value="PAS"/>
    <property type="match status" value="1"/>
</dbReference>
<proteinExistence type="inferred from homology"/>
<evidence type="ECO:0000256" key="9">
    <source>
        <dbReference type="SAM" id="Phobius"/>
    </source>
</evidence>
<dbReference type="InterPro" id="IPR035965">
    <property type="entry name" value="PAS-like_dom_sf"/>
</dbReference>
<evidence type="ECO:0000313" key="13">
    <source>
        <dbReference type="Proteomes" id="UP000006671"/>
    </source>
</evidence>
<keyword evidence="13" id="KW-1185">Reference proteome</keyword>
<dbReference type="InterPro" id="IPR000014">
    <property type="entry name" value="PAS"/>
</dbReference>
<feature type="transmembrane region" description="Helical" evidence="9">
    <location>
        <begin position="323"/>
        <end position="345"/>
    </location>
</feature>
<dbReference type="GO" id="GO:0016020">
    <property type="term" value="C:membrane"/>
    <property type="evidence" value="ECO:0007669"/>
    <property type="project" value="UniProtKB-SubCell"/>
</dbReference>
<dbReference type="PROSITE" id="PS00452">
    <property type="entry name" value="GUANYLATE_CYCLASE_1"/>
    <property type="match status" value="1"/>
</dbReference>
<feature type="transmembrane region" description="Helical" evidence="9">
    <location>
        <begin position="357"/>
        <end position="384"/>
    </location>
</feature>
<dbReference type="InterPro" id="IPR057352">
    <property type="entry name" value="TPR_TmcB/C"/>
</dbReference>
<dbReference type="PROSITE" id="PS50112">
    <property type="entry name" value="PAS"/>
    <property type="match status" value="1"/>
</dbReference>
<dbReference type="PANTHER" id="PTHR11920">
    <property type="entry name" value="GUANYLYL CYCLASE"/>
    <property type="match status" value="1"/>
</dbReference>
<evidence type="ECO:0000256" key="4">
    <source>
        <dbReference type="ARBA" id="ARBA00022989"/>
    </source>
</evidence>
<dbReference type="SMART" id="SM00044">
    <property type="entry name" value="CYCc"/>
    <property type="match status" value="1"/>
</dbReference>
<dbReference type="InterPro" id="IPR029787">
    <property type="entry name" value="Nucleotide_cyclase"/>
</dbReference>
<dbReference type="SMART" id="SM00091">
    <property type="entry name" value="PAS"/>
    <property type="match status" value="1"/>
</dbReference>
<dbReference type="SUPFAM" id="SSF55785">
    <property type="entry name" value="PYP-like sensor domain (PAS domain)"/>
    <property type="match status" value="1"/>
</dbReference>
<feature type="transmembrane region" description="Helical" evidence="9">
    <location>
        <begin position="890"/>
        <end position="914"/>
    </location>
</feature>
<gene>
    <name evidence="12" type="primary">FM181</name>
    <name evidence="12" type="ORF">NAEGRDRAFT_66783</name>
</gene>
<keyword evidence="2 9" id="KW-0812">Transmembrane</keyword>
<dbReference type="Gene3D" id="3.30.70.1230">
    <property type="entry name" value="Nucleotide cyclase"/>
    <property type="match status" value="1"/>
</dbReference>
<feature type="transmembrane region" description="Helical" evidence="9">
    <location>
        <begin position="260"/>
        <end position="279"/>
    </location>
</feature>
<name>D2VDB2_NAEGR</name>
<comment type="similarity">
    <text evidence="7">Belongs to the adenylyl cyclase class-4/guanylyl cyclase family.</text>
</comment>
<feature type="domain" description="Guanylate cyclase" evidence="11">
    <location>
        <begin position="1394"/>
        <end position="1522"/>
    </location>
</feature>
<dbReference type="Pfam" id="PF00211">
    <property type="entry name" value="Guanylate_cyc"/>
    <property type="match status" value="1"/>
</dbReference>
<dbReference type="GO" id="GO:0035556">
    <property type="term" value="P:intracellular signal transduction"/>
    <property type="evidence" value="ECO:0007669"/>
    <property type="project" value="InterPro"/>
</dbReference>
<dbReference type="PANTHER" id="PTHR11920:SF335">
    <property type="entry name" value="GUANYLATE CYCLASE"/>
    <property type="match status" value="1"/>
</dbReference>
<feature type="transmembrane region" description="Helical" evidence="9">
    <location>
        <begin position="135"/>
        <end position="160"/>
    </location>
</feature>
<dbReference type="InterPro" id="IPR018297">
    <property type="entry name" value="A/G_cyclase_CS"/>
</dbReference>
<dbReference type="GeneID" id="8850336"/>
<comment type="subcellular location">
    <subcellularLocation>
        <location evidence="1">Membrane</location>
    </subcellularLocation>
</comment>
<feature type="region of interest" description="Disordered" evidence="8">
    <location>
        <begin position="616"/>
        <end position="636"/>
    </location>
</feature>
<dbReference type="eggNOG" id="KOG4171">
    <property type="taxonomic scope" value="Eukaryota"/>
</dbReference>
<evidence type="ECO:0000256" key="6">
    <source>
        <dbReference type="ARBA" id="ARBA00023239"/>
    </source>
</evidence>
<evidence type="ECO:0000259" key="10">
    <source>
        <dbReference type="PROSITE" id="PS50112"/>
    </source>
</evidence>
<feature type="region of interest" description="Disordered" evidence="8">
    <location>
        <begin position="1584"/>
        <end position="1610"/>
    </location>
</feature>
<evidence type="ECO:0000256" key="2">
    <source>
        <dbReference type="ARBA" id="ARBA00022692"/>
    </source>
</evidence>
<keyword evidence="5 9" id="KW-0472">Membrane</keyword>
<dbReference type="RefSeq" id="XP_002677857.1">
    <property type="nucleotide sequence ID" value="XM_002677811.1"/>
</dbReference>
<dbReference type="GO" id="GO:0009190">
    <property type="term" value="P:cyclic nucleotide biosynthetic process"/>
    <property type="evidence" value="ECO:0007669"/>
    <property type="project" value="InterPro"/>
</dbReference>
<evidence type="ECO:0000256" key="3">
    <source>
        <dbReference type="ARBA" id="ARBA00022741"/>
    </source>
</evidence>
<feature type="domain" description="PAS" evidence="10">
    <location>
        <begin position="1238"/>
        <end position="1313"/>
    </location>
</feature>
<dbReference type="CDD" id="cd07302">
    <property type="entry name" value="CHD"/>
    <property type="match status" value="1"/>
</dbReference>
<evidence type="ECO:0000256" key="5">
    <source>
        <dbReference type="ARBA" id="ARBA00023136"/>
    </source>
</evidence>
<organism evidence="13">
    <name type="scientific">Naegleria gruberi</name>
    <name type="common">Amoeba</name>
    <dbReference type="NCBI Taxonomy" id="5762"/>
    <lineage>
        <taxon>Eukaryota</taxon>
        <taxon>Discoba</taxon>
        <taxon>Heterolobosea</taxon>
        <taxon>Tetramitia</taxon>
        <taxon>Eutetramitia</taxon>
        <taxon>Vahlkampfiidae</taxon>
        <taxon>Naegleria</taxon>
    </lineage>
</organism>
<keyword evidence="6 7" id="KW-0456">Lyase</keyword>
<feature type="compositionally biased region" description="Basic and acidic residues" evidence="8">
    <location>
        <begin position="1598"/>
        <end position="1610"/>
    </location>
</feature>
<evidence type="ECO:0000313" key="12">
    <source>
        <dbReference type="EMBL" id="EFC45113.1"/>
    </source>
</evidence>